<dbReference type="InterPro" id="IPR013584">
    <property type="entry name" value="RAP"/>
</dbReference>
<organism evidence="3 4">
    <name type="scientific">Babesia duncani</name>
    <dbReference type="NCBI Taxonomy" id="323732"/>
    <lineage>
        <taxon>Eukaryota</taxon>
        <taxon>Sar</taxon>
        <taxon>Alveolata</taxon>
        <taxon>Apicomplexa</taxon>
        <taxon>Aconoidasida</taxon>
        <taxon>Piroplasmida</taxon>
        <taxon>Babesiidae</taxon>
        <taxon>Babesia</taxon>
    </lineage>
</organism>
<dbReference type="PROSITE" id="PS51286">
    <property type="entry name" value="RAP"/>
    <property type="match status" value="1"/>
</dbReference>
<keyword evidence="4" id="KW-1185">Reference proteome</keyword>
<evidence type="ECO:0000259" key="1">
    <source>
        <dbReference type="PROSITE" id="PS51286"/>
    </source>
</evidence>
<evidence type="ECO:0000313" key="2">
    <source>
        <dbReference type="EMBL" id="KAK2194639.1"/>
    </source>
</evidence>
<proteinExistence type="predicted"/>
<name>A0AAD9PKK5_9APIC</name>
<sequence length="652" mass="76495">MMDVEANTVHMNHKIGSSDHCAPVSGYNARRPMKMKENITMADIINRRMIPQPPTRKEVQQRLNRKNHKLLKIDELIIIEEKKIQETTEYLDRYFDALVEFHKMDNLKGIFPKSQQPMNGCLFTIYELHRIFEVHGIYFYVSLSKTIAIFEIMRMLSNKIKDKQKRQEMIEQIKSSNYFTRLLAALRRHGKMATRLHIPLHLINEEEFQKHTPQLSNADILSVVTSLSYFMIVNEIDCLWLLNIILKRCEQFEISDLALIITCHKIWKYKINQHLPDFTKLLMKRIDEFVKLPINLQTNVLKTFSKCQYVDRDFITKWAENIKQSDDLTPEVAFKVYLQLPLLEYLDEELYKILYQTMMKDLNTIPINLEGINYFMLSLSKCHVPAPVEIFDHVSNNILKGINGFTLNFISRAINIMATFGYYNQQLLQVYFGLDILQNPPSQAQLEYFIPQEKQIYSAYTGNEMTSLPFSIAMAYSTYVGFKVESQFASRVTIPNQALKNMEGFFLIQNGSRRASSYAYILEIKQLLKEEFNIDAKIFYNDPPQSLVVDVALVPSSLSNVIDNVELIKDKKLGIMYNGPYKYIQACIKDEIPPLDQCSQYIKRIMTKMNWDIIDIPYWEFVPWMPRKKKARLLYNKFPDWIKNVVKPPSDS</sequence>
<dbReference type="GeneID" id="94336078"/>
<reference evidence="3" key="1">
    <citation type="journal article" date="2023" name="Nat. Microbiol.">
        <title>Babesia duncani multi-omics identifies virulence factors and drug targets.</title>
        <authorList>
            <person name="Singh P."/>
            <person name="Lonardi S."/>
            <person name="Liang Q."/>
            <person name="Vydyam P."/>
            <person name="Khabirova E."/>
            <person name="Fang T."/>
            <person name="Gihaz S."/>
            <person name="Thekkiniath J."/>
            <person name="Munshi M."/>
            <person name="Abel S."/>
            <person name="Ciampossin L."/>
            <person name="Batugedara G."/>
            <person name="Gupta M."/>
            <person name="Lu X.M."/>
            <person name="Lenz T."/>
            <person name="Chakravarty S."/>
            <person name="Cornillot E."/>
            <person name="Hu Y."/>
            <person name="Ma W."/>
            <person name="Gonzalez L.M."/>
            <person name="Sanchez S."/>
            <person name="Estrada K."/>
            <person name="Sanchez-Flores A."/>
            <person name="Montero E."/>
            <person name="Harb O.S."/>
            <person name="Le Roch K.G."/>
            <person name="Mamoun C.B."/>
        </authorList>
    </citation>
    <scope>NUCLEOTIDE SEQUENCE</scope>
    <source>
        <strain evidence="3">WA1</strain>
    </source>
</reference>
<dbReference type="EMBL" id="JALLKP010000002">
    <property type="protein sequence ID" value="KAK2196533.1"/>
    <property type="molecule type" value="Genomic_DNA"/>
</dbReference>
<dbReference type="EMBL" id="JALLKP010000071">
    <property type="protein sequence ID" value="KAK2194639.1"/>
    <property type="molecule type" value="Genomic_DNA"/>
</dbReference>
<dbReference type="Proteomes" id="UP001214638">
    <property type="component" value="Unassembled WGS sequence"/>
</dbReference>
<evidence type="ECO:0000313" key="4">
    <source>
        <dbReference type="Proteomes" id="UP001214638"/>
    </source>
</evidence>
<accession>A0AAD9PKK5</accession>
<comment type="caution">
    <text evidence="3">The sequence shown here is derived from an EMBL/GenBank/DDBJ whole genome shotgun (WGS) entry which is preliminary data.</text>
</comment>
<evidence type="ECO:0000313" key="3">
    <source>
        <dbReference type="EMBL" id="KAK2196533.1"/>
    </source>
</evidence>
<dbReference type="RefSeq" id="XP_067803375.1">
    <property type="nucleotide sequence ID" value="XM_067946811.1"/>
</dbReference>
<dbReference type="AlphaFoldDB" id="A0AAD9PKK5"/>
<dbReference type="KEGG" id="bdw:94336078"/>
<feature type="domain" description="RAP" evidence="1">
    <location>
        <begin position="573"/>
        <end position="636"/>
    </location>
</feature>
<protein>
    <submittedName>
        <fullName evidence="3">RAP domain</fullName>
    </submittedName>
</protein>
<gene>
    <name evidence="3" type="ORF">BdWA1_001780</name>
    <name evidence="2" type="ORF">BdWA1_003896</name>
</gene>